<reference evidence="2 3" key="1">
    <citation type="journal article" date="2016" name="Nat. Commun.">
        <title>Thousands of microbial genomes shed light on interconnected biogeochemical processes in an aquifer system.</title>
        <authorList>
            <person name="Anantharaman K."/>
            <person name="Brown C.T."/>
            <person name="Hug L.A."/>
            <person name="Sharon I."/>
            <person name="Castelle C.J."/>
            <person name="Probst A.J."/>
            <person name="Thomas B.C."/>
            <person name="Singh A."/>
            <person name="Wilkins M.J."/>
            <person name="Karaoz U."/>
            <person name="Brodie E.L."/>
            <person name="Williams K.H."/>
            <person name="Hubbard S.S."/>
            <person name="Banfield J.F."/>
        </authorList>
    </citation>
    <scope>NUCLEOTIDE SEQUENCE [LARGE SCALE GENOMIC DNA]</scope>
</reference>
<dbReference type="Proteomes" id="UP000176409">
    <property type="component" value="Unassembled WGS sequence"/>
</dbReference>
<accession>A0A1F6AX73</accession>
<sequence>MKLLSPLLQVSRLYLIAGIVALVVMVKVIASGQEGVYIRNNCTLGEQKEYPRDHIDVSGGPEKALYSHRLYRFHFSVPSRGMTSEENVVDRYEEQIAFPRLAYSLVFKESDTRSADTIRFLIYPDNCQTPERWISSVPTQYPRAFSKTEKSGLVWYVSRDDRGSGYREKFFTHGNGYHYEFELTVPGGGTHSTIENVTQEIRSTFALK</sequence>
<protein>
    <submittedName>
        <fullName evidence="2">Uncharacterized protein</fullName>
    </submittedName>
</protein>
<evidence type="ECO:0000313" key="2">
    <source>
        <dbReference type="EMBL" id="OGG28917.1"/>
    </source>
</evidence>
<keyword evidence="1" id="KW-1133">Transmembrane helix</keyword>
<evidence type="ECO:0000256" key="1">
    <source>
        <dbReference type="SAM" id="Phobius"/>
    </source>
</evidence>
<evidence type="ECO:0000313" key="3">
    <source>
        <dbReference type="Proteomes" id="UP000176409"/>
    </source>
</evidence>
<dbReference type="EMBL" id="MFJZ01000063">
    <property type="protein sequence ID" value="OGG28917.1"/>
    <property type="molecule type" value="Genomic_DNA"/>
</dbReference>
<comment type="caution">
    <text evidence="2">The sequence shown here is derived from an EMBL/GenBank/DDBJ whole genome shotgun (WGS) entry which is preliminary data.</text>
</comment>
<keyword evidence="1" id="KW-0812">Transmembrane</keyword>
<name>A0A1F6AX73_9BACT</name>
<keyword evidence="1" id="KW-0472">Membrane</keyword>
<proteinExistence type="predicted"/>
<dbReference type="AlphaFoldDB" id="A0A1F6AX73"/>
<gene>
    <name evidence="2" type="ORF">A2973_01265</name>
</gene>
<feature type="transmembrane region" description="Helical" evidence="1">
    <location>
        <begin position="12"/>
        <end position="30"/>
    </location>
</feature>
<organism evidence="2 3">
    <name type="scientific">Candidatus Gottesmanbacteria bacterium RIFCSPLOWO2_01_FULL_49_10</name>
    <dbReference type="NCBI Taxonomy" id="1798396"/>
    <lineage>
        <taxon>Bacteria</taxon>
        <taxon>Candidatus Gottesmaniibacteriota</taxon>
    </lineage>
</organism>